<accession>Q2SLF1</accession>
<dbReference type="HOGENOM" id="CLU_3356498_0_0_6"/>
<dbReference type="AlphaFoldDB" id="Q2SLF1"/>
<gene>
    <name evidence="1" type="ordered locus">HCH_01670</name>
</gene>
<evidence type="ECO:0000313" key="2">
    <source>
        <dbReference type="Proteomes" id="UP000000238"/>
    </source>
</evidence>
<evidence type="ECO:0000313" key="1">
    <source>
        <dbReference type="EMBL" id="ABC28523.1"/>
    </source>
</evidence>
<organism evidence="1 2">
    <name type="scientific">Hahella chejuensis (strain KCTC 2396)</name>
    <dbReference type="NCBI Taxonomy" id="349521"/>
    <lineage>
        <taxon>Bacteria</taxon>
        <taxon>Pseudomonadati</taxon>
        <taxon>Pseudomonadota</taxon>
        <taxon>Gammaproteobacteria</taxon>
        <taxon>Oceanospirillales</taxon>
        <taxon>Hahellaceae</taxon>
        <taxon>Hahella</taxon>
    </lineage>
</organism>
<name>Q2SLF1_HAHCH</name>
<dbReference type="KEGG" id="hch:HCH_01670"/>
<protein>
    <submittedName>
        <fullName evidence="1">Uncharacterized protein</fullName>
    </submittedName>
</protein>
<keyword evidence="2" id="KW-1185">Reference proteome</keyword>
<reference evidence="1 2" key="1">
    <citation type="journal article" date="2005" name="Nucleic Acids Res.">
        <title>Genomic blueprint of Hahella chejuensis, a marine microbe producing an algicidal agent.</title>
        <authorList>
            <person name="Jeong H."/>
            <person name="Yim J.H."/>
            <person name="Lee C."/>
            <person name="Choi S.-H."/>
            <person name="Park Y.K."/>
            <person name="Yoon S.H."/>
            <person name="Hur C.-G."/>
            <person name="Kang H.-Y."/>
            <person name="Kim D."/>
            <person name="Lee H.H."/>
            <person name="Park K.H."/>
            <person name="Park S.-H."/>
            <person name="Park H.-S."/>
            <person name="Lee H.K."/>
            <person name="Oh T.K."/>
            <person name="Kim J.F."/>
        </authorList>
    </citation>
    <scope>NUCLEOTIDE SEQUENCE [LARGE SCALE GENOMIC DNA]</scope>
    <source>
        <strain evidence="1 2">KCTC 2396</strain>
    </source>
</reference>
<dbReference type="EMBL" id="CP000155">
    <property type="protein sequence ID" value="ABC28523.1"/>
    <property type="molecule type" value="Genomic_DNA"/>
</dbReference>
<proteinExistence type="predicted"/>
<dbReference type="Proteomes" id="UP000000238">
    <property type="component" value="Chromosome"/>
</dbReference>
<sequence>MVMKTRFAGVYRRSSSALRGFHGDGQPPFWVRFTEI</sequence>